<organism evidence="1 2">
    <name type="scientific">Petrimonas mucosa</name>
    <dbReference type="NCBI Taxonomy" id="1642646"/>
    <lineage>
        <taxon>Bacteria</taxon>
        <taxon>Pseudomonadati</taxon>
        <taxon>Bacteroidota</taxon>
        <taxon>Bacteroidia</taxon>
        <taxon>Bacteroidales</taxon>
        <taxon>Dysgonomonadaceae</taxon>
        <taxon>Petrimonas</taxon>
    </lineage>
</organism>
<name>A0A1G4G8U5_9BACT</name>
<dbReference type="RefSeq" id="WP_071137340.1">
    <property type="nucleotide sequence ID" value="NZ_LT608328.1"/>
</dbReference>
<dbReference type="AlphaFoldDB" id="A0A1G4G8U5"/>
<reference evidence="1 2" key="1">
    <citation type="submission" date="2016-08" db="EMBL/GenBank/DDBJ databases">
        <authorList>
            <person name="Seilhamer J.J."/>
        </authorList>
    </citation>
    <scope>NUCLEOTIDE SEQUENCE [LARGE SCALE GENOMIC DNA]</scope>
    <source>
        <strain evidence="1">ING2-E5A</strain>
    </source>
</reference>
<dbReference type="Proteomes" id="UP000178485">
    <property type="component" value="Chromosome i"/>
</dbReference>
<sequence>MAIEAIDPKEGDRNEVKSQTSALIPIERGFSNTKIWMAGMLKVRSPFFDESMILYGFIGHYDKINIDVFKVNGMTILFANEDGDYSYLSTKGKVYPKVMADLKNSAFYELFPMIDSISLTETIWKDGSGRSQLSNDRYDPEKANYYFFESNIHPEPSVASDGILLVCKYIKDGKTKYALFAPHEVMLDKQ</sequence>
<dbReference type="KEGG" id="pmuc:ING2E5A_2147"/>
<dbReference type="EMBL" id="LT608328">
    <property type="protein sequence ID" value="SCM58960.1"/>
    <property type="molecule type" value="Genomic_DNA"/>
</dbReference>
<keyword evidence="2" id="KW-1185">Reference proteome</keyword>
<dbReference type="STRING" id="1642646.ING2E5A_2147"/>
<proteinExistence type="predicted"/>
<accession>A0A1G4G8U5</accession>
<evidence type="ECO:0000313" key="2">
    <source>
        <dbReference type="Proteomes" id="UP000178485"/>
    </source>
</evidence>
<gene>
    <name evidence="1" type="ORF">ING2E5A_2147</name>
</gene>
<protein>
    <submittedName>
        <fullName evidence="1">Uncharacterized protein</fullName>
    </submittedName>
</protein>
<evidence type="ECO:0000313" key="1">
    <source>
        <dbReference type="EMBL" id="SCM58960.1"/>
    </source>
</evidence>